<feature type="domain" description="Aerobactin siderophore biosynthesis IucA/IucC-like C-terminal" evidence="4">
    <location>
        <begin position="403"/>
        <end position="571"/>
    </location>
</feature>
<proteinExistence type="inferred from homology"/>
<comment type="pathway">
    <text evidence="1">Siderophore biosynthesis.</text>
</comment>
<dbReference type="PANTHER" id="PTHR34384:SF6">
    <property type="entry name" value="STAPHYLOFERRIN B SYNTHASE"/>
    <property type="match status" value="1"/>
</dbReference>
<dbReference type="EMBL" id="NFEZ01000003">
    <property type="protein sequence ID" value="PLT46567.1"/>
    <property type="molecule type" value="Genomic_DNA"/>
</dbReference>
<dbReference type="Pfam" id="PF04183">
    <property type="entry name" value="IucA_IucC"/>
    <property type="match status" value="1"/>
</dbReference>
<evidence type="ECO:0000259" key="3">
    <source>
        <dbReference type="Pfam" id="PF04183"/>
    </source>
</evidence>
<keyword evidence="5" id="KW-0436">Ligase</keyword>
<dbReference type="Gene3D" id="3.30.310.280">
    <property type="match status" value="1"/>
</dbReference>
<keyword evidence="6" id="KW-1185">Reference proteome</keyword>
<dbReference type="OrthoDB" id="495728at2"/>
<dbReference type="GO" id="GO:0019290">
    <property type="term" value="P:siderophore biosynthetic process"/>
    <property type="evidence" value="ECO:0007669"/>
    <property type="project" value="InterPro"/>
</dbReference>
<dbReference type="Pfam" id="PF06276">
    <property type="entry name" value="FhuF"/>
    <property type="match status" value="1"/>
</dbReference>
<feature type="domain" description="Aerobactin siderophore biosynthesis IucA/IucC N-terminal" evidence="3">
    <location>
        <begin position="137"/>
        <end position="381"/>
    </location>
</feature>
<evidence type="ECO:0000256" key="2">
    <source>
        <dbReference type="ARBA" id="ARBA00007832"/>
    </source>
</evidence>
<organism evidence="5 6">
    <name type="scientific">Paenibacillus pasadenensis</name>
    <dbReference type="NCBI Taxonomy" id="217090"/>
    <lineage>
        <taxon>Bacteria</taxon>
        <taxon>Bacillati</taxon>
        <taxon>Bacillota</taxon>
        <taxon>Bacilli</taxon>
        <taxon>Bacillales</taxon>
        <taxon>Paenibacillaceae</taxon>
        <taxon>Paenibacillus</taxon>
    </lineage>
</organism>
<dbReference type="PANTHER" id="PTHR34384">
    <property type="entry name" value="L-2,3-DIAMINOPROPANOATE--CITRATE LIGASE"/>
    <property type="match status" value="1"/>
</dbReference>
<dbReference type="Gene3D" id="6.10.250.3370">
    <property type="match status" value="1"/>
</dbReference>
<gene>
    <name evidence="5" type="ORF">B8V81_0791</name>
</gene>
<evidence type="ECO:0000313" key="6">
    <source>
        <dbReference type="Proteomes" id="UP000234789"/>
    </source>
</evidence>
<dbReference type="InterPro" id="IPR037455">
    <property type="entry name" value="LucA/IucC-like"/>
</dbReference>
<dbReference type="InterPro" id="IPR022770">
    <property type="entry name" value="IucA/IucC-like_C"/>
</dbReference>
<accession>A0A2N5N888</accession>
<dbReference type="GO" id="GO:0016881">
    <property type="term" value="F:acid-amino acid ligase activity"/>
    <property type="evidence" value="ECO:0007669"/>
    <property type="project" value="UniProtKB-ARBA"/>
</dbReference>
<dbReference type="InterPro" id="IPR007310">
    <property type="entry name" value="Aerobactin_biosyn_IucA/IucC_N"/>
</dbReference>
<protein>
    <submittedName>
        <fullName evidence="5">Siderophore synthetase component, ligase</fullName>
    </submittedName>
</protein>
<comment type="similarity">
    <text evidence="2">Belongs to the IucA/IucC family.</text>
</comment>
<sequence length="592" mass="67467">MRQTSSLSRAEIVAGEVADRVMRQTLQALLFEGVLQAQRDGREWTLLGRKEDGSAVRYSFEADVKRSFGRIRLVPNSIRREGAADFSLYLFLEEVLQHRLEGSRLSGFLHELTETFVKDSQSRAAQAERIPAAERRYEALESHMADGHPYHPSYKSRLGFSLEDNEKYGPEFDRPIQLQWVAVNAALLDAALYPGRSLEELYDRHLTAGDRSRFALALSERGASDKSYAFVPVHPWQLENMLPNVFAEQLASGDIVPLGAAEGRYRAQQSIRTLASRERTDASYVKLSLSLTNTSTSRILAHHTTQNAPLVSAWLERIASSDEVLQAAGFGLLKEEGGVSFRYDALPPLQYRTAYGTLGAIFRQNVSQHLQPGEEAWPLNAALLRQKNGEPFLREAIERHGVERWSRRLIAAAVVPIAHLLYAHGIALESHAQNIILVVEDLLPKRIIVKDLHDGVRYVPDKLLRPDWQPALHPEPETHRKFNRYSFLQAQTAEDVRDYAYDAFFFICMTDLCWALEEFGLSESEFWRSVAQAIADYQRRHPEHAERYRMFDLFGDDARIEEMTKRRIYGDGELYFRAAPNPLRQAREELGT</sequence>
<evidence type="ECO:0000259" key="4">
    <source>
        <dbReference type="Pfam" id="PF06276"/>
    </source>
</evidence>
<reference evidence="5 6" key="1">
    <citation type="submission" date="2017-05" db="EMBL/GenBank/DDBJ databases">
        <title>Functional genome analysis of Paenibacillus pasadenensis strain R16: insights on endophytic life style and antifungal activity.</title>
        <authorList>
            <person name="Passera A."/>
            <person name="Marcolungo L."/>
            <person name="Casati P."/>
            <person name="Brasca M."/>
            <person name="Quaglino F."/>
            <person name="Delledonne M."/>
        </authorList>
    </citation>
    <scope>NUCLEOTIDE SEQUENCE [LARGE SCALE GENOMIC DNA]</scope>
    <source>
        <strain evidence="5 6">R16</strain>
    </source>
</reference>
<dbReference type="Proteomes" id="UP000234789">
    <property type="component" value="Unassembled WGS sequence"/>
</dbReference>
<comment type="caution">
    <text evidence="5">The sequence shown here is derived from an EMBL/GenBank/DDBJ whole genome shotgun (WGS) entry which is preliminary data.</text>
</comment>
<dbReference type="AlphaFoldDB" id="A0A2N5N888"/>
<name>A0A2N5N888_9BACL</name>
<evidence type="ECO:0000313" key="5">
    <source>
        <dbReference type="EMBL" id="PLT46567.1"/>
    </source>
</evidence>
<evidence type="ECO:0000256" key="1">
    <source>
        <dbReference type="ARBA" id="ARBA00004924"/>
    </source>
</evidence>
<dbReference type="Gene3D" id="1.10.510.40">
    <property type="match status" value="1"/>
</dbReference>